<dbReference type="GO" id="GO:0019592">
    <property type="term" value="P:mannitol catabolic process"/>
    <property type="evidence" value="ECO:0007669"/>
    <property type="project" value="TreeGrafter"/>
</dbReference>
<dbReference type="PRINTS" id="PR00084">
    <property type="entry name" value="MTLDHDRGNASE"/>
</dbReference>
<feature type="non-terminal residue" evidence="3">
    <location>
        <position position="181"/>
    </location>
</feature>
<dbReference type="GO" id="GO:0005829">
    <property type="term" value="C:cytosol"/>
    <property type="evidence" value="ECO:0007669"/>
    <property type="project" value="TreeGrafter"/>
</dbReference>
<evidence type="ECO:0000259" key="2">
    <source>
        <dbReference type="Pfam" id="PF01232"/>
    </source>
</evidence>
<dbReference type="InterPro" id="IPR013131">
    <property type="entry name" value="Mannitol_DH_N"/>
</dbReference>
<keyword evidence="1" id="KW-0560">Oxidoreductase</keyword>
<evidence type="ECO:0000313" key="3">
    <source>
        <dbReference type="EMBL" id="GAH27031.1"/>
    </source>
</evidence>
<dbReference type="Gene3D" id="3.40.50.720">
    <property type="entry name" value="NAD(P)-binding Rossmann-like Domain"/>
    <property type="match status" value="1"/>
</dbReference>
<reference evidence="3" key="1">
    <citation type="journal article" date="2014" name="Front. Microbiol.">
        <title>High frequency of phylogenetically diverse reductive dehalogenase-homologous genes in deep subseafloor sedimentary metagenomes.</title>
        <authorList>
            <person name="Kawai M."/>
            <person name="Futagami T."/>
            <person name="Toyoda A."/>
            <person name="Takaki Y."/>
            <person name="Nishi S."/>
            <person name="Hori S."/>
            <person name="Arai W."/>
            <person name="Tsubouchi T."/>
            <person name="Morono Y."/>
            <person name="Uchiyama I."/>
            <person name="Ito T."/>
            <person name="Fujiyama A."/>
            <person name="Inagaki F."/>
            <person name="Takami H."/>
        </authorList>
    </citation>
    <scope>NUCLEOTIDE SEQUENCE</scope>
    <source>
        <strain evidence="3">Expedition CK06-06</strain>
    </source>
</reference>
<dbReference type="AlphaFoldDB" id="X1E1A6"/>
<dbReference type="PANTHER" id="PTHR30524">
    <property type="entry name" value="MANNITOL-1-PHOSPHATE 5-DEHYDROGENASE"/>
    <property type="match status" value="1"/>
</dbReference>
<protein>
    <recommendedName>
        <fullName evidence="2">Mannitol dehydrogenase N-terminal domain-containing protein</fullName>
    </recommendedName>
</protein>
<name>X1E1A6_9ZZZZ</name>
<sequence length="181" mass="20571">MKKDKKKVIQFGAGNIGRGFLGQLFSESGYETVFVETREEIVSSLNQRRYYKLRIIEKDNSRDLIIKNVRAINSQNEAKVVEEIKTGDLMASAVGVRNLSFIASLIKRGMIQRFKNGIEKPINLIICENLPEADKVFKEYLLQGLNSQDKKYIESSLGLVDSIIGRTVPFVPIEMRKEDPT</sequence>
<dbReference type="EMBL" id="BARU01002345">
    <property type="protein sequence ID" value="GAH27031.1"/>
    <property type="molecule type" value="Genomic_DNA"/>
</dbReference>
<dbReference type="InterPro" id="IPR000669">
    <property type="entry name" value="Mannitol_DH"/>
</dbReference>
<dbReference type="Pfam" id="PF01232">
    <property type="entry name" value="Mannitol_dh"/>
    <property type="match status" value="1"/>
</dbReference>
<dbReference type="GO" id="GO:0008926">
    <property type="term" value="F:mannitol-1-phosphate 5-dehydrogenase activity"/>
    <property type="evidence" value="ECO:0007669"/>
    <property type="project" value="TreeGrafter"/>
</dbReference>
<gene>
    <name evidence="3" type="ORF">S03H2_05582</name>
</gene>
<evidence type="ECO:0000256" key="1">
    <source>
        <dbReference type="ARBA" id="ARBA00023002"/>
    </source>
</evidence>
<dbReference type="InterPro" id="IPR036291">
    <property type="entry name" value="NAD(P)-bd_dom_sf"/>
</dbReference>
<feature type="domain" description="Mannitol dehydrogenase N-terminal" evidence="2">
    <location>
        <begin position="7"/>
        <end position="180"/>
    </location>
</feature>
<proteinExistence type="predicted"/>
<dbReference type="PANTHER" id="PTHR30524:SF0">
    <property type="entry name" value="ALTRONATE OXIDOREDUCTASE-RELATED"/>
    <property type="match status" value="1"/>
</dbReference>
<accession>X1E1A6</accession>
<dbReference type="SUPFAM" id="SSF51735">
    <property type="entry name" value="NAD(P)-binding Rossmann-fold domains"/>
    <property type="match status" value="1"/>
</dbReference>
<comment type="caution">
    <text evidence="3">The sequence shown here is derived from an EMBL/GenBank/DDBJ whole genome shotgun (WGS) entry which is preliminary data.</text>
</comment>
<organism evidence="3">
    <name type="scientific">marine sediment metagenome</name>
    <dbReference type="NCBI Taxonomy" id="412755"/>
    <lineage>
        <taxon>unclassified sequences</taxon>
        <taxon>metagenomes</taxon>
        <taxon>ecological metagenomes</taxon>
    </lineage>
</organism>